<dbReference type="GO" id="GO:0006886">
    <property type="term" value="P:intracellular protein transport"/>
    <property type="evidence" value="ECO:0007669"/>
    <property type="project" value="InterPro"/>
</dbReference>
<evidence type="ECO:0000256" key="4">
    <source>
        <dbReference type="ARBA" id="ARBA00022448"/>
    </source>
</evidence>
<dbReference type="OrthoDB" id="249612at2759"/>
<keyword evidence="7" id="KW-0472">Membrane</keyword>
<feature type="region of interest" description="Disordered" evidence="9">
    <location>
        <begin position="527"/>
        <end position="549"/>
    </location>
</feature>
<protein>
    <recommendedName>
        <fullName evidence="3">Conserved oligomeric Golgi complex subunit 7</fullName>
    </recommendedName>
    <alternativeName>
        <fullName evidence="8">Component of oligomeric Golgi complex 7</fullName>
    </alternativeName>
</protein>
<dbReference type="GO" id="GO:0007030">
    <property type="term" value="P:Golgi organization"/>
    <property type="evidence" value="ECO:0007669"/>
    <property type="project" value="TreeGrafter"/>
</dbReference>
<dbReference type="PANTHER" id="PTHR21443:SF0">
    <property type="entry name" value="CONSERVED OLIGOMERIC GOLGI COMPLEX SUBUNIT 7"/>
    <property type="match status" value="1"/>
</dbReference>
<evidence type="ECO:0000313" key="10">
    <source>
        <dbReference type="EMBL" id="KAG2216442.1"/>
    </source>
</evidence>
<evidence type="ECO:0000256" key="2">
    <source>
        <dbReference type="ARBA" id="ARBA00005831"/>
    </source>
</evidence>
<gene>
    <name evidence="10" type="ORF">INT45_012630</name>
</gene>
<evidence type="ECO:0000256" key="1">
    <source>
        <dbReference type="ARBA" id="ARBA00004395"/>
    </source>
</evidence>
<dbReference type="InterPro" id="IPR019335">
    <property type="entry name" value="COG7"/>
</dbReference>
<dbReference type="Proteomes" id="UP000646827">
    <property type="component" value="Unassembled WGS sequence"/>
</dbReference>
<name>A0A8H7VF03_9FUNG</name>
<evidence type="ECO:0000256" key="9">
    <source>
        <dbReference type="SAM" id="MobiDB-lite"/>
    </source>
</evidence>
<keyword evidence="6" id="KW-0333">Golgi apparatus</keyword>
<evidence type="ECO:0000313" key="11">
    <source>
        <dbReference type="Proteomes" id="UP000646827"/>
    </source>
</evidence>
<dbReference type="AlphaFoldDB" id="A0A8H7VF03"/>
<evidence type="ECO:0000256" key="3">
    <source>
        <dbReference type="ARBA" id="ARBA00020984"/>
    </source>
</evidence>
<feature type="region of interest" description="Disordered" evidence="9">
    <location>
        <begin position="633"/>
        <end position="702"/>
    </location>
</feature>
<proteinExistence type="inferred from homology"/>
<evidence type="ECO:0000256" key="6">
    <source>
        <dbReference type="ARBA" id="ARBA00023034"/>
    </source>
</evidence>
<evidence type="ECO:0000256" key="5">
    <source>
        <dbReference type="ARBA" id="ARBA00022927"/>
    </source>
</evidence>
<dbReference type="GO" id="GO:0017119">
    <property type="term" value="C:Golgi transport complex"/>
    <property type="evidence" value="ECO:0007669"/>
    <property type="project" value="InterPro"/>
</dbReference>
<comment type="caution">
    <text evidence="10">The sequence shown here is derived from an EMBL/GenBank/DDBJ whole genome shotgun (WGS) entry which is preliminary data.</text>
</comment>
<keyword evidence="4" id="KW-0813">Transport</keyword>
<dbReference type="GO" id="GO:0006890">
    <property type="term" value="P:retrograde vesicle-mediated transport, Golgi to endoplasmic reticulum"/>
    <property type="evidence" value="ECO:0007669"/>
    <property type="project" value="TreeGrafter"/>
</dbReference>
<dbReference type="PANTHER" id="PTHR21443">
    <property type="entry name" value="CONSERVED OLIGOMERIC GOLGI COMPLEX COMPONENT 7"/>
    <property type="match status" value="1"/>
</dbReference>
<keyword evidence="11" id="KW-1185">Reference proteome</keyword>
<comment type="subcellular location">
    <subcellularLocation>
        <location evidence="1">Golgi apparatus membrane</location>
        <topology evidence="1">Peripheral membrane protein</topology>
    </subcellularLocation>
</comment>
<organism evidence="10 11">
    <name type="scientific">Circinella minor</name>
    <dbReference type="NCBI Taxonomy" id="1195481"/>
    <lineage>
        <taxon>Eukaryota</taxon>
        <taxon>Fungi</taxon>
        <taxon>Fungi incertae sedis</taxon>
        <taxon>Mucoromycota</taxon>
        <taxon>Mucoromycotina</taxon>
        <taxon>Mucoromycetes</taxon>
        <taxon>Mucorales</taxon>
        <taxon>Lichtheimiaceae</taxon>
        <taxon>Circinella</taxon>
    </lineage>
</organism>
<feature type="compositionally biased region" description="Acidic residues" evidence="9">
    <location>
        <begin position="863"/>
        <end position="879"/>
    </location>
</feature>
<sequence length="946" mass="107778">MTSTAFDATAFANPDFDIKSWINNSLKPRQHNNRQQQQQQQQQQREDITPSTSNNEKSHQRPSEQEVTVLVTRLQLSSEEASRNVGITTDGVIKSLPRMLYDLKLITDDAQAAKRGIDQVRAHLSTTNDDETVNVALKKLQQLHTVKTHMEKCSAALKEAENWSNLEAEATRVLETQDYEGAASRIQNAQHSLNVFFQHTPEFQSRQELLRKLQSQLEQTVRPKAMEALLQRQDAVACYQYFKVYGKIGKAEEFVDLYFEARNPKIVETWKEQQEDQVGWVESLDTFYKQMFASLSEDYVWCASIFPDPKPVVQAQIQHIFQSLDPSLADRLASIATHQGPNALPLLVSTFSVTESFGLSLERLFAKPPVNTGSGGDNATSLESLKTRARRRSNSTQLTLIPLTLRHTDTNTWSYVLYVPFLPFQSQYASLENSFLNEHLSSLFKRVEDNQRHFAATDRVQYILTSVIDSIFSMAKESLERCLKMTHGFGAVEWLRTINIYIGQVKVQLQKTIRTIQLSSTATRAASTLKKADEQQQRMGRGGKLSRTTSDLDDLNLDFDDDDNGDDKNDTGDWRAFQLELRLLRICQTLDTQFSSFKDNIARELEGVRYVIQEKDQDDNALLSPVTPSVLTFTEKPDARGHRRQSSLLTGGSMEIGSLSSTSTTSRHERKRSMGSGFFGDIPSTIGGHHQQQQPQQQQLSNYPRSSMALLRTSRLNSHELQRIISQLSTINEDSQYNIINVVLKDANKHIDELTTECQALVHQAALQPIIRHLREIPSMKSIWQAADPQSRKTNIEDATIDVDMPQFSLSPNEYITRVGEQLLMLPQEFEVYTDDPALSYHVETIPFIQKGDIHHQHQQSTSDDEEEEEKEEEEDDDEIDVIELWSTCVARGAMKQFLDEIVKIRNLTSQGRRQLRTDIEYLINVLSALDVQPLPELQDFYDGLV</sequence>
<feature type="region of interest" description="Disordered" evidence="9">
    <location>
        <begin position="29"/>
        <end position="66"/>
    </location>
</feature>
<accession>A0A8H7VF03</accession>
<dbReference type="GO" id="GO:0000139">
    <property type="term" value="C:Golgi membrane"/>
    <property type="evidence" value="ECO:0007669"/>
    <property type="project" value="UniProtKB-SubCell"/>
</dbReference>
<reference evidence="10 11" key="1">
    <citation type="submission" date="2020-12" db="EMBL/GenBank/DDBJ databases">
        <title>Metabolic potential, ecology and presence of endohyphal bacteria is reflected in genomic diversity of Mucoromycotina.</title>
        <authorList>
            <person name="Muszewska A."/>
            <person name="Okrasinska A."/>
            <person name="Steczkiewicz K."/>
            <person name="Drgas O."/>
            <person name="Orlowska M."/>
            <person name="Perlinska-Lenart U."/>
            <person name="Aleksandrzak-Piekarczyk T."/>
            <person name="Szatraj K."/>
            <person name="Zielenkiewicz U."/>
            <person name="Pilsyk S."/>
            <person name="Malc E."/>
            <person name="Mieczkowski P."/>
            <person name="Kruszewska J.S."/>
            <person name="Biernat P."/>
            <person name="Pawlowska J."/>
        </authorList>
    </citation>
    <scope>NUCLEOTIDE SEQUENCE [LARGE SCALE GENOMIC DNA]</scope>
    <source>
        <strain evidence="10 11">CBS 142.35</strain>
    </source>
</reference>
<evidence type="ECO:0000256" key="8">
    <source>
        <dbReference type="ARBA" id="ARBA00031345"/>
    </source>
</evidence>
<comment type="similarity">
    <text evidence="2">Belongs to the COG7 family.</text>
</comment>
<keyword evidence="5" id="KW-0653">Protein transport</keyword>
<dbReference type="Pfam" id="PF10191">
    <property type="entry name" value="COG7"/>
    <property type="match status" value="3"/>
</dbReference>
<feature type="region of interest" description="Disordered" evidence="9">
    <location>
        <begin position="852"/>
        <end position="879"/>
    </location>
</feature>
<dbReference type="EMBL" id="JAEPRB010000405">
    <property type="protein sequence ID" value="KAG2216442.1"/>
    <property type="molecule type" value="Genomic_DNA"/>
</dbReference>
<evidence type="ECO:0000256" key="7">
    <source>
        <dbReference type="ARBA" id="ARBA00023136"/>
    </source>
</evidence>